<protein>
    <submittedName>
        <fullName evidence="2">Uncharacterized protein</fullName>
    </submittedName>
</protein>
<feature type="transmembrane region" description="Helical" evidence="1">
    <location>
        <begin position="59"/>
        <end position="77"/>
    </location>
</feature>
<feature type="transmembrane region" description="Helical" evidence="1">
    <location>
        <begin position="83"/>
        <end position="106"/>
    </location>
</feature>
<keyword evidence="1" id="KW-0472">Membrane</keyword>
<comment type="caution">
    <text evidence="2">The sequence shown here is derived from an EMBL/GenBank/DDBJ whole genome shotgun (WGS) entry which is preliminary data.</text>
</comment>
<gene>
    <name evidence="2" type="ORF">SNAT2548_LOCUS1270</name>
</gene>
<dbReference type="OrthoDB" id="10380373at2759"/>
<keyword evidence="1" id="KW-1133">Transmembrane helix</keyword>
<accession>A0A812H671</accession>
<sequence length="108" mass="11478">MDTVNCSVWLTDAIGQLVGYLLATLFFASVLVMTVATVIVLALSSLFSLLIHDYVSNSCELAFVACVGSLLLMPVMARGNRDASLVDIAALLSGPGPILVWVLTLYDL</sequence>
<keyword evidence="3" id="KW-1185">Reference proteome</keyword>
<organism evidence="2 3">
    <name type="scientific">Symbiodinium natans</name>
    <dbReference type="NCBI Taxonomy" id="878477"/>
    <lineage>
        <taxon>Eukaryota</taxon>
        <taxon>Sar</taxon>
        <taxon>Alveolata</taxon>
        <taxon>Dinophyceae</taxon>
        <taxon>Suessiales</taxon>
        <taxon>Symbiodiniaceae</taxon>
        <taxon>Symbiodinium</taxon>
    </lineage>
</organism>
<feature type="transmembrane region" description="Helical" evidence="1">
    <location>
        <begin position="20"/>
        <end position="47"/>
    </location>
</feature>
<dbReference type="EMBL" id="CAJNDS010000069">
    <property type="protein sequence ID" value="CAE6942627.1"/>
    <property type="molecule type" value="Genomic_DNA"/>
</dbReference>
<reference evidence="2" key="1">
    <citation type="submission" date="2021-02" db="EMBL/GenBank/DDBJ databases">
        <authorList>
            <person name="Dougan E. K."/>
            <person name="Rhodes N."/>
            <person name="Thang M."/>
            <person name="Chan C."/>
        </authorList>
    </citation>
    <scope>NUCLEOTIDE SEQUENCE</scope>
</reference>
<dbReference type="AlphaFoldDB" id="A0A812H671"/>
<proteinExistence type="predicted"/>
<evidence type="ECO:0000313" key="3">
    <source>
        <dbReference type="Proteomes" id="UP000604046"/>
    </source>
</evidence>
<evidence type="ECO:0000256" key="1">
    <source>
        <dbReference type="SAM" id="Phobius"/>
    </source>
</evidence>
<name>A0A812H671_9DINO</name>
<evidence type="ECO:0000313" key="2">
    <source>
        <dbReference type="EMBL" id="CAE6942627.1"/>
    </source>
</evidence>
<keyword evidence="1" id="KW-0812">Transmembrane</keyword>
<dbReference type="Proteomes" id="UP000604046">
    <property type="component" value="Unassembled WGS sequence"/>
</dbReference>